<organism evidence="3 4">
    <name type="scientific">Mytilus edulis</name>
    <name type="common">Blue mussel</name>
    <dbReference type="NCBI Taxonomy" id="6550"/>
    <lineage>
        <taxon>Eukaryota</taxon>
        <taxon>Metazoa</taxon>
        <taxon>Spiralia</taxon>
        <taxon>Lophotrochozoa</taxon>
        <taxon>Mollusca</taxon>
        <taxon>Bivalvia</taxon>
        <taxon>Autobranchia</taxon>
        <taxon>Pteriomorphia</taxon>
        <taxon>Mytilida</taxon>
        <taxon>Mytiloidea</taxon>
        <taxon>Mytilidae</taxon>
        <taxon>Mytilinae</taxon>
        <taxon>Mytilus</taxon>
    </lineage>
</organism>
<keyword evidence="1" id="KW-0175">Coiled coil</keyword>
<feature type="coiled-coil region" evidence="1">
    <location>
        <begin position="50"/>
        <end position="77"/>
    </location>
</feature>
<name>A0A8S3VAE8_MYTED</name>
<comment type="caution">
    <text evidence="3">The sequence shown here is derived from an EMBL/GenBank/DDBJ whole genome shotgun (WGS) entry which is preliminary data.</text>
</comment>
<reference evidence="3" key="1">
    <citation type="submission" date="2021-03" db="EMBL/GenBank/DDBJ databases">
        <authorList>
            <person name="Bekaert M."/>
        </authorList>
    </citation>
    <scope>NUCLEOTIDE SEQUENCE</scope>
</reference>
<protein>
    <submittedName>
        <fullName evidence="3">Uncharacterized protein</fullName>
    </submittedName>
</protein>
<evidence type="ECO:0000313" key="4">
    <source>
        <dbReference type="Proteomes" id="UP000683360"/>
    </source>
</evidence>
<sequence length="258" mass="29719">MGICFGWLSRGNLLSHQNPPPLDREETYKDCKIYFHESHEKADQLQQNFANKVIQSIRNIEKAKKKAEEELRKSKKTKPLKDKEAEEIVKNIQKENDWLKRSRNTITDVLAKLNDVNEHESRFMGEQPNQTNYDTLIGKLKTDVMTLINLRIKQITTSPSCTSLDAPSIDIETDEPTEKSSNSSGISSKHVNEIEANHGVGSDDTCDIDERQGRPDRHKRQMQDFILLYECALILKTVRDDFSKIYLLIKGKMCKVKI</sequence>
<dbReference type="EMBL" id="CAJPWZ010003246">
    <property type="protein sequence ID" value="CAG2254518.1"/>
    <property type="molecule type" value="Genomic_DNA"/>
</dbReference>
<evidence type="ECO:0000256" key="2">
    <source>
        <dbReference type="SAM" id="MobiDB-lite"/>
    </source>
</evidence>
<gene>
    <name evidence="3" type="ORF">MEDL_66016</name>
</gene>
<dbReference type="AlphaFoldDB" id="A0A8S3VAE8"/>
<dbReference type="Proteomes" id="UP000683360">
    <property type="component" value="Unassembled WGS sequence"/>
</dbReference>
<feature type="region of interest" description="Disordered" evidence="2">
    <location>
        <begin position="163"/>
        <end position="189"/>
    </location>
</feature>
<proteinExistence type="predicted"/>
<evidence type="ECO:0000313" key="3">
    <source>
        <dbReference type="EMBL" id="CAG2254518.1"/>
    </source>
</evidence>
<evidence type="ECO:0000256" key="1">
    <source>
        <dbReference type="SAM" id="Coils"/>
    </source>
</evidence>
<keyword evidence="4" id="KW-1185">Reference proteome</keyword>
<accession>A0A8S3VAE8</accession>
<dbReference type="OrthoDB" id="6134130at2759"/>